<proteinExistence type="predicted"/>
<name>A0A8S5RVY6_9CAUD</name>
<dbReference type="EMBL" id="BK032497">
    <property type="protein sequence ID" value="DAF42727.1"/>
    <property type="molecule type" value="Genomic_DNA"/>
</dbReference>
<evidence type="ECO:0000313" key="1">
    <source>
        <dbReference type="EMBL" id="DAF42727.1"/>
    </source>
</evidence>
<sequence>MFSFMIILYNKNFVLSTILIKIVKQKGAI</sequence>
<accession>A0A8S5RVY6</accession>
<protein>
    <submittedName>
        <fullName evidence="1">Uncharacterized protein</fullName>
    </submittedName>
</protein>
<reference evidence="1" key="1">
    <citation type="journal article" date="2021" name="Proc. Natl. Acad. Sci. U.S.A.">
        <title>A Catalog of Tens of Thousands of Viruses from Human Metagenomes Reveals Hidden Associations with Chronic Diseases.</title>
        <authorList>
            <person name="Tisza M.J."/>
            <person name="Buck C.B."/>
        </authorList>
    </citation>
    <scope>NUCLEOTIDE SEQUENCE</scope>
    <source>
        <strain evidence="1">CtHip2</strain>
    </source>
</reference>
<organism evidence="1">
    <name type="scientific">Siphoviridae sp. ctHip2</name>
    <dbReference type="NCBI Taxonomy" id="2827830"/>
    <lineage>
        <taxon>Viruses</taxon>
        <taxon>Duplodnaviria</taxon>
        <taxon>Heunggongvirae</taxon>
        <taxon>Uroviricota</taxon>
        <taxon>Caudoviricetes</taxon>
    </lineage>
</organism>